<evidence type="ECO:0000256" key="1">
    <source>
        <dbReference type="ARBA" id="ARBA00022679"/>
    </source>
</evidence>
<gene>
    <name evidence="6" type="ORF">GCM10010841_31800</name>
</gene>
<name>A0ABQ2H1M0_9DEIO</name>
<accession>A0ABQ2H1M0</accession>
<evidence type="ECO:0000259" key="5">
    <source>
        <dbReference type="PROSITE" id="PS50146"/>
    </source>
</evidence>
<feature type="domain" description="DAGKc" evidence="5">
    <location>
        <begin position="9"/>
        <end position="136"/>
    </location>
</feature>
<dbReference type="Pfam" id="PF19279">
    <property type="entry name" value="YegS_C"/>
    <property type="match status" value="1"/>
</dbReference>
<keyword evidence="1" id="KW-0808">Transferase</keyword>
<dbReference type="InterPro" id="IPR017438">
    <property type="entry name" value="ATP-NAD_kinase_N"/>
</dbReference>
<keyword evidence="7" id="KW-1185">Reference proteome</keyword>
<dbReference type="Gene3D" id="3.40.50.10330">
    <property type="entry name" value="Probable inorganic polyphosphate/atp-NAD kinase, domain 1"/>
    <property type="match status" value="1"/>
</dbReference>
<dbReference type="GO" id="GO:0016301">
    <property type="term" value="F:kinase activity"/>
    <property type="evidence" value="ECO:0007669"/>
    <property type="project" value="UniProtKB-KW"/>
</dbReference>
<dbReference type="Pfam" id="PF00781">
    <property type="entry name" value="DAGK_cat"/>
    <property type="match status" value="1"/>
</dbReference>
<keyword evidence="4" id="KW-0067">ATP-binding</keyword>
<evidence type="ECO:0000313" key="6">
    <source>
        <dbReference type="EMBL" id="GGM21569.1"/>
    </source>
</evidence>
<dbReference type="SUPFAM" id="SSF111331">
    <property type="entry name" value="NAD kinase/diacylglycerol kinase-like"/>
    <property type="match status" value="1"/>
</dbReference>
<dbReference type="SMART" id="SM00046">
    <property type="entry name" value="DAGKc"/>
    <property type="match status" value="1"/>
</dbReference>
<dbReference type="Proteomes" id="UP000661918">
    <property type="component" value="Unassembled WGS sequence"/>
</dbReference>
<sequence>MTVPRSGSADLTPAVLIYNASSGQGRRTTPDELRDALWSAGFDARHRPTAHASDLNAALADVTGPVFVAGGDGSFRAAALHLVGRAGVTVGVIPLGTSNNIARTLGLDDDPLALAGRYRDGLSAPFDAGRIRAPWGEDVFFEACGCGVFADVLHAYDPDAPKSPFRAVGALMEVLPDFEPLELQITVEGQLYPGPPLTLLEVMNIQATSNSLRLAPDAHPGDGLLNLIRVNGEERDGLIAYVASLMGGTFDELPSVREHVTPRLQVSYHGQVFHVDGETREPGPPGGAVDIEVWPAALQVLRPAGG</sequence>
<dbReference type="Gene3D" id="2.60.200.40">
    <property type="match status" value="1"/>
</dbReference>
<keyword evidence="3 6" id="KW-0418">Kinase</keyword>
<organism evidence="6 7">
    <name type="scientific">Deinococcus aerophilus</name>
    <dbReference type="NCBI Taxonomy" id="522488"/>
    <lineage>
        <taxon>Bacteria</taxon>
        <taxon>Thermotogati</taxon>
        <taxon>Deinococcota</taxon>
        <taxon>Deinococci</taxon>
        <taxon>Deinococcales</taxon>
        <taxon>Deinococcaceae</taxon>
        <taxon>Deinococcus</taxon>
    </lineage>
</organism>
<evidence type="ECO:0000256" key="4">
    <source>
        <dbReference type="ARBA" id="ARBA00022840"/>
    </source>
</evidence>
<dbReference type="RefSeq" id="WP_188905336.1">
    <property type="nucleotide sequence ID" value="NZ_BMOM01000050.1"/>
</dbReference>
<evidence type="ECO:0000256" key="2">
    <source>
        <dbReference type="ARBA" id="ARBA00022741"/>
    </source>
</evidence>
<comment type="caution">
    <text evidence="6">The sequence shown here is derived from an EMBL/GenBank/DDBJ whole genome shotgun (WGS) entry which is preliminary data.</text>
</comment>
<dbReference type="PANTHER" id="PTHR12358:SF54">
    <property type="entry name" value="SPHINGOSINE KINASE RELATED PROTEIN"/>
    <property type="match status" value="1"/>
</dbReference>
<keyword evidence="2" id="KW-0547">Nucleotide-binding</keyword>
<dbReference type="PANTHER" id="PTHR12358">
    <property type="entry name" value="SPHINGOSINE KINASE"/>
    <property type="match status" value="1"/>
</dbReference>
<evidence type="ECO:0000313" key="7">
    <source>
        <dbReference type="Proteomes" id="UP000661918"/>
    </source>
</evidence>
<dbReference type="InterPro" id="IPR045540">
    <property type="entry name" value="YegS/DAGK_C"/>
</dbReference>
<evidence type="ECO:0000256" key="3">
    <source>
        <dbReference type="ARBA" id="ARBA00022777"/>
    </source>
</evidence>
<reference evidence="7" key="1">
    <citation type="journal article" date="2019" name="Int. J. Syst. Evol. Microbiol.">
        <title>The Global Catalogue of Microorganisms (GCM) 10K type strain sequencing project: providing services to taxonomists for standard genome sequencing and annotation.</title>
        <authorList>
            <consortium name="The Broad Institute Genomics Platform"/>
            <consortium name="The Broad Institute Genome Sequencing Center for Infectious Disease"/>
            <person name="Wu L."/>
            <person name="Ma J."/>
        </authorList>
    </citation>
    <scope>NUCLEOTIDE SEQUENCE [LARGE SCALE GENOMIC DNA]</scope>
    <source>
        <strain evidence="7">JCM 15443</strain>
    </source>
</reference>
<dbReference type="InterPro" id="IPR050187">
    <property type="entry name" value="Lipid_Phosphate_FormReg"/>
</dbReference>
<dbReference type="InterPro" id="IPR001206">
    <property type="entry name" value="Diacylglycerol_kinase_cat_dom"/>
</dbReference>
<dbReference type="PROSITE" id="PS50146">
    <property type="entry name" value="DAGK"/>
    <property type="match status" value="1"/>
</dbReference>
<dbReference type="EMBL" id="BMOM01000050">
    <property type="protein sequence ID" value="GGM21569.1"/>
    <property type="molecule type" value="Genomic_DNA"/>
</dbReference>
<protein>
    <submittedName>
        <fullName evidence="6">Diacylglycerol kinase</fullName>
    </submittedName>
</protein>
<proteinExistence type="predicted"/>
<dbReference type="InterPro" id="IPR016064">
    <property type="entry name" value="NAD/diacylglycerol_kinase_sf"/>
</dbReference>